<name>I3S8L9_LOTJA</name>
<evidence type="ECO:0000259" key="1">
    <source>
        <dbReference type="Pfam" id="PF15072"/>
    </source>
</evidence>
<proteinExistence type="evidence at transcript level"/>
<dbReference type="EMBL" id="BT136816">
    <property type="protein sequence ID" value="AFK36611.1"/>
    <property type="molecule type" value="mRNA"/>
</dbReference>
<dbReference type="InterPro" id="IPR058570">
    <property type="entry name" value="HROB_OB"/>
</dbReference>
<dbReference type="InterPro" id="IPR028045">
    <property type="entry name" value="HROB"/>
</dbReference>
<evidence type="ECO:0000313" key="2">
    <source>
        <dbReference type="EMBL" id="AFK36611.1"/>
    </source>
</evidence>
<dbReference type="Pfam" id="PF15072">
    <property type="entry name" value="HROB"/>
    <property type="match status" value="1"/>
</dbReference>
<dbReference type="GO" id="GO:0000725">
    <property type="term" value="P:recombinational repair"/>
    <property type="evidence" value="ECO:0007669"/>
    <property type="project" value="InterPro"/>
</dbReference>
<feature type="domain" description="Homologous recombination OB-fold protein OB-fold" evidence="1">
    <location>
        <begin position="95"/>
        <end position="181"/>
    </location>
</feature>
<dbReference type="PANTHER" id="PTHR14523:SF1">
    <property type="entry name" value="HOMOLOGOUS RECOMBINATION OB-FOLD PROTEIN"/>
    <property type="match status" value="1"/>
</dbReference>
<protein>
    <recommendedName>
        <fullName evidence="1">Homologous recombination OB-fold protein OB-fold domain-containing protein</fullName>
    </recommendedName>
</protein>
<sequence length="195" mass="20984">MEQDLPTFIRPCKLRGNSSASSRPLIPGPASVVQAAMIQRSSTTDGHLIPTQQFVRRVVEDGHDTDPDFHSNAWLSALQLGGSATPLGSITHHLERVDLIVAVIKSCTPNGFGDVSVTLKDPTGTVGASVHHKVFTESEFAKDINVGSVMLIQKVAVFSPRKSNCYLNITLPNIVKVFSSDCGPPSETFTDITED</sequence>
<dbReference type="AlphaFoldDB" id="I3S8L9"/>
<accession>I3S8L9</accession>
<dbReference type="PANTHER" id="PTHR14523">
    <property type="entry name" value="UNCHARACTERIZED PROTEIN C17ORF53 HOMOLOG"/>
    <property type="match status" value="1"/>
</dbReference>
<reference evidence="2" key="1">
    <citation type="submission" date="2012-05" db="EMBL/GenBank/DDBJ databases">
        <authorList>
            <person name="Krishnakumar V."/>
            <person name="Cheung F."/>
            <person name="Xiao Y."/>
            <person name="Chan A."/>
            <person name="Moskal W.A."/>
            <person name="Town C.D."/>
        </authorList>
    </citation>
    <scope>NUCLEOTIDE SEQUENCE</scope>
</reference>
<organism evidence="2">
    <name type="scientific">Lotus japonicus</name>
    <name type="common">Lotus corniculatus var. japonicus</name>
    <dbReference type="NCBI Taxonomy" id="34305"/>
    <lineage>
        <taxon>Eukaryota</taxon>
        <taxon>Viridiplantae</taxon>
        <taxon>Streptophyta</taxon>
        <taxon>Embryophyta</taxon>
        <taxon>Tracheophyta</taxon>
        <taxon>Spermatophyta</taxon>
        <taxon>Magnoliopsida</taxon>
        <taxon>eudicotyledons</taxon>
        <taxon>Gunneridae</taxon>
        <taxon>Pentapetalae</taxon>
        <taxon>rosids</taxon>
        <taxon>fabids</taxon>
        <taxon>Fabales</taxon>
        <taxon>Fabaceae</taxon>
        <taxon>Papilionoideae</taxon>
        <taxon>50 kb inversion clade</taxon>
        <taxon>NPAAA clade</taxon>
        <taxon>Hologalegina</taxon>
        <taxon>robinioid clade</taxon>
        <taxon>Loteae</taxon>
        <taxon>Lotus</taxon>
    </lineage>
</organism>